<feature type="domain" description="Thioredoxin" evidence="3">
    <location>
        <begin position="1"/>
        <end position="127"/>
    </location>
</feature>
<comment type="similarity">
    <text evidence="1">Belongs to the protein disulfide isomerase family.</text>
</comment>
<gene>
    <name evidence="4" type="ORF">P5673_017001</name>
</gene>
<dbReference type="GO" id="GO:0005783">
    <property type="term" value="C:endoplasmic reticulum"/>
    <property type="evidence" value="ECO:0007669"/>
    <property type="project" value="TreeGrafter"/>
</dbReference>
<dbReference type="PANTHER" id="PTHR45672:SF3">
    <property type="entry name" value="THIOREDOXIN DOMAIN-CONTAINING PROTEIN 5"/>
    <property type="match status" value="1"/>
</dbReference>
<dbReference type="PANTHER" id="PTHR45672">
    <property type="entry name" value="PROTEIN DISULFIDE-ISOMERASE C17H9.14C-RELATED"/>
    <property type="match status" value="1"/>
</dbReference>
<reference evidence="4" key="1">
    <citation type="journal article" date="2023" name="G3 (Bethesda)">
        <title>Whole genome assembly and annotation of the endangered Caribbean coral Acropora cervicornis.</title>
        <authorList>
            <person name="Selwyn J.D."/>
            <person name="Vollmer S.V."/>
        </authorList>
    </citation>
    <scope>NUCLEOTIDE SEQUENCE</scope>
    <source>
        <strain evidence="4">K2</strain>
    </source>
</reference>
<dbReference type="InterPro" id="IPR036249">
    <property type="entry name" value="Thioredoxin-like_sf"/>
</dbReference>
<reference evidence="4" key="2">
    <citation type="journal article" date="2023" name="Science">
        <title>Genomic signatures of disease resistance in endangered staghorn corals.</title>
        <authorList>
            <person name="Vollmer S.V."/>
            <person name="Selwyn J.D."/>
            <person name="Despard B.A."/>
            <person name="Roesel C.L."/>
        </authorList>
    </citation>
    <scope>NUCLEOTIDE SEQUENCE</scope>
    <source>
        <strain evidence="4">K2</strain>
    </source>
</reference>
<evidence type="ECO:0000259" key="3">
    <source>
        <dbReference type="PROSITE" id="PS51352"/>
    </source>
</evidence>
<dbReference type="InterPro" id="IPR013766">
    <property type="entry name" value="Thioredoxin_domain"/>
</dbReference>
<proteinExistence type="inferred from homology"/>
<evidence type="ECO:0000256" key="1">
    <source>
        <dbReference type="ARBA" id="ARBA00006347"/>
    </source>
</evidence>
<dbReference type="AlphaFoldDB" id="A0AAD9QEU1"/>
<evidence type="ECO:0000256" key="2">
    <source>
        <dbReference type="ARBA" id="ARBA00022729"/>
    </source>
</evidence>
<name>A0AAD9QEU1_ACRCE</name>
<keyword evidence="5" id="KW-1185">Reference proteome</keyword>
<dbReference type="PROSITE" id="PS51352">
    <property type="entry name" value="THIOREDOXIN_2"/>
    <property type="match status" value="1"/>
</dbReference>
<organism evidence="4 5">
    <name type="scientific">Acropora cervicornis</name>
    <name type="common">Staghorn coral</name>
    <dbReference type="NCBI Taxonomy" id="6130"/>
    <lineage>
        <taxon>Eukaryota</taxon>
        <taxon>Metazoa</taxon>
        <taxon>Cnidaria</taxon>
        <taxon>Anthozoa</taxon>
        <taxon>Hexacorallia</taxon>
        <taxon>Scleractinia</taxon>
        <taxon>Astrocoeniina</taxon>
        <taxon>Acroporidae</taxon>
        <taxon>Acropora</taxon>
    </lineage>
</organism>
<dbReference type="Pfam" id="PF00085">
    <property type="entry name" value="Thioredoxin"/>
    <property type="match status" value="1"/>
</dbReference>
<dbReference type="Gene3D" id="3.40.30.10">
    <property type="entry name" value="Glutaredoxin"/>
    <property type="match status" value="1"/>
</dbReference>
<comment type="caution">
    <text evidence="4">The sequence shown here is derived from an EMBL/GenBank/DDBJ whole genome shotgun (WGS) entry which is preliminary data.</text>
</comment>
<protein>
    <submittedName>
        <fullName evidence="4">Thioredoxin domain-containing protein 5</fullName>
    </submittedName>
</protein>
<dbReference type="Proteomes" id="UP001249851">
    <property type="component" value="Unassembled WGS sequence"/>
</dbReference>
<evidence type="ECO:0000313" key="5">
    <source>
        <dbReference type="Proteomes" id="UP001249851"/>
    </source>
</evidence>
<accession>A0AAD9QEU1</accession>
<evidence type="ECO:0000313" key="4">
    <source>
        <dbReference type="EMBL" id="KAK2560052.1"/>
    </source>
</evidence>
<dbReference type="GO" id="GO:0006457">
    <property type="term" value="P:protein folding"/>
    <property type="evidence" value="ECO:0007669"/>
    <property type="project" value="TreeGrafter"/>
</dbReference>
<dbReference type="GO" id="GO:0003756">
    <property type="term" value="F:protein disulfide isomerase activity"/>
    <property type="evidence" value="ECO:0007669"/>
    <property type="project" value="TreeGrafter"/>
</dbReference>
<dbReference type="EMBL" id="JARQWQ010000037">
    <property type="protein sequence ID" value="KAK2560052.1"/>
    <property type="molecule type" value="Genomic_DNA"/>
</dbReference>
<sequence>MPYADTMAISGKYIAHYSCVTVFCFQIKPFQLTDSNFDAMISVGTTCRHCQELAPVWDQLANKCADSSSGPRIAKVDCTEEEQLCRSLGIPAYPTLILFSKGIQKQEYKGPRDLNSLYNFAVKHHDEL</sequence>
<dbReference type="InterPro" id="IPR051063">
    <property type="entry name" value="PDI"/>
</dbReference>
<dbReference type="SUPFAM" id="SSF52833">
    <property type="entry name" value="Thioredoxin-like"/>
    <property type="match status" value="1"/>
</dbReference>
<keyword evidence="2" id="KW-0732">Signal</keyword>